<name>R1GXN8_9GAMM</name>
<gene>
    <name evidence="1" type="ORF">G113_04303</name>
</gene>
<protein>
    <submittedName>
        <fullName evidence="1">Uncharacterized protein</fullName>
    </submittedName>
</protein>
<dbReference type="RefSeq" id="WP_005894007.1">
    <property type="nucleotide sequence ID" value="NZ_AQGQ01000015.1"/>
</dbReference>
<proteinExistence type="predicted"/>
<reference evidence="1 2" key="1">
    <citation type="journal article" date="2013" name="Genome Announc.">
        <title>Draft Genome Sequence of Aeromonas molluscorum Strain 848TT, Isolated from Bivalve Molluscs.</title>
        <authorList>
            <person name="Spataro N."/>
            <person name="Farfan M."/>
            <person name="Albarral V."/>
            <person name="Sanglas A."/>
            <person name="Loren J.G."/>
            <person name="Fuste M.C."/>
            <person name="Bosch E."/>
        </authorList>
    </citation>
    <scope>NUCLEOTIDE SEQUENCE [LARGE SCALE GENOMIC DNA]</scope>
    <source>
        <strain evidence="1 2">848</strain>
    </source>
</reference>
<sequence>MVKLSRKGWNNVIIIAVLVVIVLLHRLEQAQQANSAQRLHGLLPEGAVVLTWQGPSWTLERMGQGWRTVPDLGLDNAALSRQVELWQGWQLLPSEPLRGTPVEFRLWLAGQGEPLSLALYQDNGRYAVRLGQDRWLTLSTEQYRALLKPTP</sequence>
<dbReference type="OrthoDB" id="5587008at2"/>
<evidence type="ECO:0000313" key="2">
    <source>
        <dbReference type="Proteomes" id="UP000013526"/>
    </source>
</evidence>
<dbReference type="EMBL" id="AQGQ01000015">
    <property type="protein sequence ID" value="EOD56285.1"/>
    <property type="molecule type" value="Genomic_DNA"/>
</dbReference>
<dbReference type="PATRIC" id="fig|1268236.3.peg.858"/>
<organism evidence="1 2">
    <name type="scientific">Aeromonas molluscorum 848</name>
    <dbReference type="NCBI Taxonomy" id="1268236"/>
    <lineage>
        <taxon>Bacteria</taxon>
        <taxon>Pseudomonadati</taxon>
        <taxon>Pseudomonadota</taxon>
        <taxon>Gammaproteobacteria</taxon>
        <taxon>Aeromonadales</taxon>
        <taxon>Aeromonadaceae</taxon>
        <taxon>Aeromonas</taxon>
    </lineage>
</organism>
<evidence type="ECO:0000313" key="1">
    <source>
        <dbReference type="EMBL" id="EOD56285.1"/>
    </source>
</evidence>
<dbReference type="Proteomes" id="UP000013526">
    <property type="component" value="Unassembled WGS sequence"/>
</dbReference>
<keyword evidence="2" id="KW-1185">Reference proteome</keyword>
<dbReference type="AlphaFoldDB" id="R1GXN8"/>
<accession>R1GXN8</accession>
<comment type="caution">
    <text evidence="1">The sequence shown here is derived from an EMBL/GenBank/DDBJ whole genome shotgun (WGS) entry which is preliminary data.</text>
</comment>